<keyword evidence="1" id="KW-0472">Membrane</keyword>
<proteinExistence type="predicted"/>
<dbReference type="AlphaFoldDB" id="A0A563UD04"/>
<evidence type="ECO:0000313" key="2">
    <source>
        <dbReference type="EMBL" id="TWR29214.1"/>
    </source>
</evidence>
<evidence type="ECO:0000256" key="1">
    <source>
        <dbReference type="SAM" id="Phobius"/>
    </source>
</evidence>
<name>A0A563UD04_9SPHI</name>
<reference evidence="2 3" key="1">
    <citation type="submission" date="2019-07" db="EMBL/GenBank/DDBJ databases">
        <authorList>
            <person name="Kim J."/>
        </authorList>
    </citation>
    <scope>NUCLEOTIDE SEQUENCE [LARGE SCALE GENOMIC DNA]</scope>
    <source>
        <strain evidence="3">dk17</strain>
    </source>
</reference>
<keyword evidence="1" id="KW-1133">Transmembrane helix</keyword>
<accession>A0A563UD04</accession>
<keyword evidence="1" id="KW-0812">Transmembrane</keyword>
<feature type="transmembrane region" description="Helical" evidence="1">
    <location>
        <begin position="24"/>
        <end position="45"/>
    </location>
</feature>
<dbReference type="EMBL" id="VOEJ01000004">
    <property type="protein sequence ID" value="TWR29214.1"/>
    <property type="molecule type" value="Genomic_DNA"/>
</dbReference>
<organism evidence="2 3">
    <name type="scientific">Mucilaginibacter pallidiroseus</name>
    <dbReference type="NCBI Taxonomy" id="2599295"/>
    <lineage>
        <taxon>Bacteria</taxon>
        <taxon>Pseudomonadati</taxon>
        <taxon>Bacteroidota</taxon>
        <taxon>Sphingobacteriia</taxon>
        <taxon>Sphingobacteriales</taxon>
        <taxon>Sphingobacteriaceae</taxon>
        <taxon>Mucilaginibacter</taxon>
    </lineage>
</organism>
<comment type="caution">
    <text evidence="2">The sequence shown here is derived from an EMBL/GenBank/DDBJ whole genome shotgun (WGS) entry which is preliminary data.</text>
</comment>
<evidence type="ECO:0000313" key="3">
    <source>
        <dbReference type="Proteomes" id="UP000320042"/>
    </source>
</evidence>
<protein>
    <submittedName>
        <fullName evidence="2">Uncharacterized protein</fullName>
    </submittedName>
</protein>
<sequence>MFRFIITNYSNVFEMENLARQVKVLQLCVAVLFITVVALVINQFVAKQTAKELTLERLNIVDSTGTLRMVISNKQKQHPGAVDGKAVAPRERDAGLIFFNDEGDECGGLIYSGNKKEASMVYSIDQFKNDQIMQLQYAQQSDGANNRSYGFKLWDRSDAFRTSQLLKYADSLKGLHNQALYDDGINKLKAKGYLGVERLFLGKTKTGQTGLFLKDANGKPRLTICIDSLNQPVIQTLGDNGEVVATLGGK</sequence>
<dbReference type="Proteomes" id="UP000320042">
    <property type="component" value="Unassembled WGS sequence"/>
</dbReference>
<keyword evidence="3" id="KW-1185">Reference proteome</keyword>
<gene>
    <name evidence="2" type="ORF">FPZ43_09575</name>
</gene>